<feature type="compositionally biased region" description="Low complexity" evidence="2">
    <location>
        <begin position="137"/>
        <end position="146"/>
    </location>
</feature>
<protein>
    <submittedName>
        <fullName evidence="3">Uncharacterized protein</fullName>
    </submittedName>
</protein>
<feature type="coiled-coil region" evidence="1">
    <location>
        <begin position="194"/>
        <end position="234"/>
    </location>
</feature>
<evidence type="ECO:0000256" key="1">
    <source>
        <dbReference type="SAM" id="Coils"/>
    </source>
</evidence>
<feature type="compositionally biased region" description="Polar residues" evidence="2">
    <location>
        <begin position="101"/>
        <end position="115"/>
    </location>
</feature>
<proteinExistence type="predicted"/>
<evidence type="ECO:0000313" key="3">
    <source>
        <dbReference type="EMBL" id="TGO59824.1"/>
    </source>
</evidence>
<accession>A0A4Z1IH23</accession>
<feature type="region of interest" description="Disordered" evidence="2">
    <location>
        <begin position="1"/>
        <end position="45"/>
    </location>
</feature>
<evidence type="ECO:0000256" key="2">
    <source>
        <dbReference type="SAM" id="MobiDB-lite"/>
    </source>
</evidence>
<name>A0A4Z1IH23_9HELO</name>
<gene>
    <name evidence="3" type="ORF">BELL_1228g00010</name>
</gene>
<feature type="coiled-coil region" evidence="1">
    <location>
        <begin position="303"/>
        <end position="337"/>
    </location>
</feature>
<comment type="caution">
    <text evidence="3">The sequence shown here is derived from an EMBL/GenBank/DDBJ whole genome shotgun (WGS) entry which is preliminary data.</text>
</comment>
<feature type="compositionally biased region" description="Basic and acidic residues" evidence="2">
    <location>
        <begin position="33"/>
        <end position="43"/>
    </location>
</feature>
<keyword evidence="4" id="KW-1185">Reference proteome</keyword>
<reference evidence="3 4" key="1">
    <citation type="submission" date="2017-12" db="EMBL/GenBank/DDBJ databases">
        <title>Comparative genomics of Botrytis spp.</title>
        <authorList>
            <person name="Valero-Jimenez C.A."/>
            <person name="Tapia P."/>
            <person name="Veloso J."/>
            <person name="Silva-Moreno E."/>
            <person name="Staats M."/>
            <person name="Valdes J.H."/>
            <person name="Van Kan J.A.L."/>
        </authorList>
    </citation>
    <scope>NUCLEOTIDE SEQUENCE [LARGE SCALE GENOMIC DNA]</scope>
    <source>
        <strain evidence="3 4">Be9601</strain>
    </source>
</reference>
<evidence type="ECO:0000313" key="4">
    <source>
        <dbReference type="Proteomes" id="UP000297229"/>
    </source>
</evidence>
<feature type="region of interest" description="Disordered" evidence="2">
    <location>
        <begin position="99"/>
        <end position="166"/>
    </location>
</feature>
<dbReference type="Proteomes" id="UP000297229">
    <property type="component" value="Unassembled WGS sequence"/>
</dbReference>
<feature type="compositionally biased region" description="Polar residues" evidence="2">
    <location>
        <begin position="12"/>
        <end position="29"/>
    </location>
</feature>
<keyword evidence="1" id="KW-0175">Coiled coil</keyword>
<organism evidence="3 4">
    <name type="scientific">Botrytis elliptica</name>
    <dbReference type="NCBI Taxonomy" id="278938"/>
    <lineage>
        <taxon>Eukaryota</taxon>
        <taxon>Fungi</taxon>
        <taxon>Dikarya</taxon>
        <taxon>Ascomycota</taxon>
        <taxon>Pezizomycotina</taxon>
        <taxon>Leotiomycetes</taxon>
        <taxon>Helotiales</taxon>
        <taxon>Sclerotiniaceae</taxon>
        <taxon>Botrytis</taxon>
    </lineage>
</organism>
<dbReference type="AlphaFoldDB" id="A0A4Z1IH23"/>
<sequence length="354" mass="40492">MRRGGRKRHAETTANNAIENHDTVSQMSDVPTVDEKIESRDPNEELENQANLISTSRLDILANAAVQYGFMFEPASDSVSPTSTSHDQHIVQVPIFEGKVSGQSTGSDWETSSDTSDIDSGEKVPDLTPAQSHPIDSNTSSASSFSKEFHSSDLPPFNNPDGPDINACLEGRKSKVSYSEIEIGKGDEKVEMPKRRLMALNERLEDDLEEEDVRKKLARKIKRDEELIEEERRKIVKLEEWTRWIGTMPKLDNESDNENHAVSKSESLHLEEDYETHMAKEKEKFKVFRREMRKFEQGLKYEAESAVMERERFEGEKRELETAINEQKELMVRISGEWAIKKCQLEKDLSDIQS</sequence>
<dbReference type="EMBL" id="PQXM01001226">
    <property type="protein sequence ID" value="TGO59824.1"/>
    <property type="molecule type" value="Genomic_DNA"/>
</dbReference>